<keyword evidence="8" id="KW-1185">Reference proteome</keyword>
<keyword evidence="2 4" id="KW-0808">Transferase</keyword>
<dbReference type="InterPro" id="IPR052191">
    <property type="entry name" value="tRNA_ntf/polyA_polymerase_I"/>
</dbReference>
<dbReference type="Pfam" id="PF12627">
    <property type="entry name" value="PolyA_pol_RNAbd"/>
    <property type="match status" value="1"/>
</dbReference>
<dbReference type="EMBL" id="KZ305097">
    <property type="protein sequence ID" value="PIA27328.1"/>
    <property type="molecule type" value="Genomic_DNA"/>
</dbReference>
<evidence type="ECO:0000313" key="7">
    <source>
        <dbReference type="EMBL" id="PIA27328.1"/>
    </source>
</evidence>
<feature type="domain" description="Poly A polymerase head" evidence="5">
    <location>
        <begin position="106"/>
        <end position="234"/>
    </location>
</feature>
<dbReference type="Pfam" id="PF01743">
    <property type="entry name" value="PolyA_pol"/>
    <property type="match status" value="1"/>
</dbReference>
<dbReference type="GO" id="GO:0000166">
    <property type="term" value="F:nucleotide binding"/>
    <property type="evidence" value="ECO:0007669"/>
    <property type="project" value="UniProtKB-KW"/>
</dbReference>
<gene>
    <name evidence="7" type="ORF">AQUCO_08000004v1</name>
</gene>
<dbReference type="AlphaFoldDB" id="A0A2G5C7R5"/>
<dbReference type="GO" id="GO:0001680">
    <property type="term" value="P:tRNA 3'-terminal CCA addition"/>
    <property type="evidence" value="ECO:0007669"/>
    <property type="project" value="UniProtKB-ARBA"/>
</dbReference>
<name>A0A2G5C7R5_AQUCA</name>
<dbReference type="Proteomes" id="UP000230069">
    <property type="component" value="Unassembled WGS sequence"/>
</dbReference>
<dbReference type="Gene3D" id="1.10.3090.10">
    <property type="entry name" value="cca-adding enzyme, domain 2"/>
    <property type="match status" value="1"/>
</dbReference>
<evidence type="ECO:0000313" key="8">
    <source>
        <dbReference type="Proteomes" id="UP000230069"/>
    </source>
</evidence>
<dbReference type="Gene3D" id="3.30.460.10">
    <property type="entry name" value="Beta Polymerase, domain 2"/>
    <property type="match status" value="1"/>
</dbReference>
<reference evidence="7 8" key="1">
    <citation type="submission" date="2017-09" db="EMBL/GenBank/DDBJ databases">
        <title>WGS assembly of Aquilegia coerulea Goldsmith.</title>
        <authorList>
            <person name="Hodges S."/>
            <person name="Kramer E."/>
            <person name="Nordborg M."/>
            <person name="Tomkins J."/>
            <person name="Borevitz J."/>
            <person name="Derieg N."/>
            <person name="Yan J."/>
            <person name="Mihaltcheva S."/>
            <person name="Hayes R.D."/>
            <person name="Rokhsar D."/>
        </authorList>
    </citation>
    <scope>NUCLEOTIDE SEQUENCE [LARGE SCALE GENOMIC DNA]</scope>
    <source>
        <strain evidence="8">cv. Goldsmith</strain>
    </source>
</reference>
<evidence type="ECO:0008006" key="9">
    <source>
        <dbReference type="Google" id="ProtNLM"/>
    </source>
</evidence>
<accession>A0A2G5C7R5</accession>
<evidence type="ECO:0000259" key="5">
    <source>
        <dbReference type="Pfam" id="PF01743"/>
    </source>
</evidence>
<dbReference type="PANTHER" id="PTHR43051">
    <property type="entry name" value="POLYNUCLEOTIDE ADENYLYLTRANSFERASE FAMILY PROTEIN"/>
    <property type="match status" value="1"/>
</dbReference>
<evidence type="ECO:0000256" key="4">
    <source>
        <dbReference type="RuleBase" id="RU003953"/>
    </source>
</evidence>
<comment type="similarity">
    <text evidence="1 4">Belongs to the tRNA nucleotidyltransferase/poly(A) polymerase family.</text>
</comment>
<dbReference type="InterPro" id="IPR043519">
    <property type="entry name" value="NT_sf"/>
</dbReference>
<dbReference type="STRING" id="218851.A0A2G5C7R5"/>
<dbReference type="SUPFAM" id="SSF81301">
    <property type="entry name" value="Nucleotidyltransferase"/>
    <property type="match status" value="1"/>
</dbReference>
<proteinExistence type="inferred from homology"/>
<dbReference type="CDD" id="cd05398">
    <property type="entry name" value="NT_ClassII-CCAase"/>
    <property type="match status" value="1"/>
</dbReference>
<dbReference type="SUPFAM" id="SSF81891">
    <property type="entry name" value="Poly A polymerase C-terminal region-like"/>
    <property type="match status" value="1"/>
</dbReference>
<evidence type="ECO:0000256" key="3">
    <source>
        <dbReference type="ARBA" id="ARBA00022741"/>
    </source>
</evidence>
<sequence length="537" mass="61055">MAISGFGFACYRTHFPGLLRPAPPFIYCVRKVRRSSAAAVETLLEPESFIKDETSLLVNSYKGGKDEFKGPNWKKISTKELGITTQRIAKPTRVVLNALRKKGYEVYLVGGCVRDLILNRTPKDYDILTSAELREVVRTFAQCEIVGKRFPICHVHISHTIVEVSSFSTTSRKSNKSISNFFRRPPGCDEQDYRRWKNCLRRDFTINGLMLDPYAKLVYDYLGGMEDIRKAKVRTVIPADSSFREDCARILRGVRIAARLGFRFSKETAYSVKDLSCSIMNLDKGRLLMEMNYMLAYGSAEASLRMLWKVGLLEILLPIQAAYFVSQGFRRRDKRSNMLLSLFSSLDKLLAPDRPCHGSLWVAILAFHIALSDHPRDPLVVAAFTLAVYNGGDLLEAVKIARSISQSHDNSFPELIRTQKVDLDDVVISEVRDLATSVLTAVSWMTDESFVSQAMAKYPQAPYSNLVFISLGLYLRVCKIFDCLKRGSGKDFITKRRKNIDYEYLAMGNLQEVRQIFARVVFDTVYPLHLREQSQSE</sequence>
<dbReference type="GO" id="GO:0016779">
    <property type="term" value="F:nucleotidyltransferase activity"/>
    <property type="evidence" value="ECO:0007669"/>
    <property type="project" value="InterPro"/>
</dbReference>
<keyword evidence="4" id="KW-0694">RNA-binding</keyword>
<dbReference type="GO" id="GO:0003723">
    <property type="term" value="F:RNA binding"/>
    <property type="evidence" value="ECO:0007669"/>
    <property type="project" value="UniProtKB-KW"/>
</dbReference>
<evidence type="ECO:0000256" key="2">
    <source>
        <dbReference type="ARBA" id="ARBA00022679"/>
    </source>
</evidence>
<evidence type="ECO:0000256" key="1">
    <source>
        <dbReference type="ARBA" id="ARBA00007265"/>
    </source>
</evidence>
<dbReference type="InParanoid" id="A0A2G5C7R5"/>
<dbReference type="InterPro" id="IPR032828">
    <property type="entry name" value="PolyA_RNA-bd"/>
</dbReference>
<feature type="domain" description="tRNA nucleotidyltransferase/poly(A) polymerase RNA and SrmB- binding" evidence="6">
    <location>
        <begin position="261"/>
        <end position="322"/>
    </location>
</feature>
<protein>
    <recommendedName>
        <fullName evidence="9">Poly A polymerase head domain-containing protein</fullName>
    </recommendedName>
</protein>
<dbReference type="FunCoup" id="A0A2G5C7R5">
    <property type="interactions" value="517"/>
</dbReference>
<organism evidence="7 8">
    <name type="scientific">Aquilegia coerulea</name>
    <name type="common">Rocky mountain columbine</name>
    <dbReference type="NCBI Taxonomy" id="218851"/>
    <lineage>
        <taxon>Eukaryota</taxon>
        <taxon>Viridiplantae</taxon>
        <taxon>Streptophyta</taxon>
        <taxon>Embryophyta</taxon>
        <taxon>Tracheophyta</taxon>
        <taxon>Spermatophyta</taxon>
        <taxon>Magnoliopsida</taxon>
        <taxon>Ranunculales</taxon>
        <taxon>Ranunculaceae</taxon>
        <taxon>Thalictroideae</taxon>
        <taxon>Aquilegia</taxon>
    </lineage>
</organism>
<dbReference type="OrthoDB" id="445712at2759"/>
<dbReference type="InterPro" id="IPR002646">
    <property type="entry name" value="PolA_pol_head_dom"/>
</dbReference>
<dbReference type="PANTHER" id="PTHR43051:SF2">
    <property type="entry name" value="POLYNUCLEOTIDE ADENYLYLTRANSFERASE FAMILY PROTEIN-RELATED"/>
    <property type="match status" value="1"/>
</dbReference>
<keyword evidence="3" id="KW-0547">Nucleotide-binding</keyword>
<evidence type="ECO:0000259" key="6">
    <source>
        <dbReference type="Pfam" id="PF12627"/>
    </source>
</evidence>